<comment type="similarity">
    <text evidence="1">Belongs to the membrane fusion protein (MFP) (TC 8.A.1) family.</text>
</comment>
<gene>
    <name evidence="6" type="ORF">SAMN05421540_109105</name>
</gene>
<dbReference type="PANTHER" id="PTHR30469:SF15">
    <property type="entry name" value="HLYD FAMILY OF SECRETION PROTEINS"/>
    <property type="match status" value="1"/>
</dbReference>
<keyword evidence="7" id="KW-1185">Reference proteome</keyword>
<protein>
    <submittedName>
        <fullName evidence="6">RND family efflux transporter, MFP subunit</fullName>
    </submittedName>
</protein>
<keyword evidence="3" id="KW-0732">Signal</keyword>
<evidence type="ECO:0000256" key="1">
    <source>
        <dbReference type="ARBA" id="ARBA00009477"/>
    </source>
</evidence>
<dbReference type="GO" id="GO:1990281">
    <property type="term" value="C:efflux pump complex"/>
    <property type="evidence" value="ECO:0007669"/>
    <property type="project" value="TreeGrafter"/>
</dbReference>
<dbReference type="EMBL" id="FNQF01000009">
    <property type="protein sequence ID" value="SEA67430.1"/>
    <property type="molecule type" value="Genomic_DNA"/>
</dbReference>
<dbReference type="NCBIfam" id="TIGR01730">
    <property type="entry name" value="RND_mfp"/>
    <property type="match status" value="1"/>
</dbReference>
<feature type="signal peptide" evidence="3">
    <location>
        <begin position="1"/>
        <end position="21"/>
    </location>
</feature>
<feature type="coiled-coil region" evidence="2">
    <location>
        <begin position="140"/>
        <end position="198"/>
    </location>
</feature>
<reference evidence="6 7" key="1">
    <citation type="submission" date="2016-10" db="EMBL/GenBank/DDBJ databases">
        <authorList>
            <person name="de Groot N.N."/>
        </authorList>
    </citation>
    <scope>NUCLEOTIDE SEQUENCE [LARGE SCALE GENOMIC DNA]</scope>
    <source>
        <strain evidence="6 7">DSM 23581</strain>
    </source>
</reference>
<evidence type="ECO:0000256" key="2">
    <source>
        <dbReference type="SAM" id="Coils"/>
    </source>
</evidence>
<dbReference type="GO" id="GO:0015562">
    <property type="term" value="F:efflux transmembrane transporter activity"/>
    <property type="evidence" value="ECO:0007669"/>
    <property type="project" value="TreeGrafter"/>
</dbReference>
<dbReference type="Pfam" id="PF25954">
    <property type="entry name" value="Beta-barrel_RND_2"/>
    <property type="match status" value="1"/>
</dbReference>
<feature type="chain" id="PRO_5011731070" evidence="3">
    <location>
        <begin position="22"/>
        <end position="391"/>
    </location>
</feature>
<feature type="domain" description="Multidrug resistance protein MdtA-like barrel-sandwich hybrid" evidence="4">
    <location>
        <begin position="103"/>
        <end position="221"/>
    </location>
</feature>
<dbReference type="Pfam" id="PF25917">
    <property type="entry name" value="BSH_RND"/>
    <property type="match status" value="1"/>
</dbReference>
<evidence type="ECO:0000313" key="6">
    <source>
        <dbReference type="EMBL" id="SEA67430.1"/>
    </source>
</evidence>
<dbReference type="Gene3D" id="2.40.30.170">
    <property type="match status" value="1"/>
</dbReference>
<feature type="domain" description="CusB-like beta-barrel" evidence="5">
    <location>
        <begin position="234"/>
        <end position="305"/>
    </location>
</feature>
<dbReference type="SUPFAM" id="SSF111369">
    <property type="entry name" value="HlyD-like secretion proteins"/>
    <property type="match status" value="1"/>
</dbReference>
<dbReference type="Proteomes" id="UP000198820">
    <property type="component" value="Unassembled WGS sequence"/>
</dbReference>
<dbReference type="Gene3D" id="2.40.420.20">
    <property type="match status" value="1"/>
</dbReference>
<dbReference type="PROSITE" id="PS51257">
    <property type="entry name" value="PROKAR_LIPOPROTEIN"/>
    <property type="match status" value="1"/>
</dbReference>
<evidence type="ECO:0000256" key="3">
    <source>
        <dbReference type="SAM" id="SignalP"/>
    </source>
</evidence>
<proteinExistence type="inferred from homology"/>
<feature type="coiled-coil region" evidence="2">
    <location>
        <begin position="35"/>
        <end position="62"/>
    </location>
</feature>
<dbReference type="InterPro" id="IPR058792">
    <property type="entry name" value="Beta-barrel_RND_2"/>
</dbReference>
<dbReference type="InterPro" id="IPR058625">
    <property type="entry name" value="MdtA-like_BSH"/>
</dbReference>
<name>A0A1H4D4K4_9FLAO</name>
<dbReference type="PANTHER" id="PTHR30469">
    <property type="entry name" value="MULTIDRUG RESISTANCE PROTEIN MDTA"/>
    <property type="match status" value="1"/>
</dbReference>
<evidence type="ECO:0000313" key="7">
    <source>
        <dbReference type="Proteomes" id="UP000198820"/>
    </source>
</evidence>
<dbReference type="RefSeq" id="WP_159429423.1">
    <property type="nucleotide sequence ID" value="NZ_FNQF01000009.1"/>
</dbReference>
<dbReference type="Gene3D" id="2.40.50.100">
    <property type="match status" value="1"/>
</dbReference>
<evidence type="ECO:0000259" key="4">
    <source>
        <dbReference type="Pfam" id="PF25917"/>
    </source>
</evidence>
<dbReference type="STRING" id="908615.SAMN05421540_109105"/>
<accession>A0A1H4D4K4</accession>
<dbReference type="Gene3D" id="1.10.287.470">
    <property type="entry name" value="Helix hairpin bin"/>
    <property type="match status" value="1"/>
</dbReference>
<dbReference type="InterPro" id="IPR006143">
    <property type="entry name" value="RND_pump_MFP"/>
</dbReference>
<sequence>MKNSILFIAILSLLMTTSCQNKEQTVDEVIDSGKVDLMKERRQELNKEQRLLNTKISKLSKEIEAREDANSFSLVSVKKIETEKFVHYIEVQGDVETDQNILIYPEFSGVLDKIYVKEGDRVKKGQLLARIDDGGLSEEMAELETQLQLAETRFKRQKRLWDQNIGSEIQFLESETSYKSLKSNKNRLQKQIDKTQIRASFSGVIDSKLADQGQVVSPGQTPIFRLINLSETYIYAEVPEQFLNAIKVGTSVNVSISSMGLNFDTEIIQVANFIDPNNRKFMVKVGIPKDIRNLKPNLVALIKINDYTSDDTVVISQNVLQETSSGEQIAYIFEPKDDKVGTAKQVKIKTGKSLKGDIEVLEGLEEGQYIITDGARSVRDGEKLRVSEAIK</sequence>
<keyword evidence="2" id="KW-0175">Coiled coil</keyword>
<organism evidence="6 7">
    <name type="scientific">Psychroflexus halocasei</name>
    <dbReference type="NCBI Taxonomy" id="908615"/>
    <lineage>
        <taxon>Bacteria</taxon>
        <taxon>Pseudomonadati</taxon>
        <taxon>Bacteroidota</taxon>
        <taxon>Flavobacteriia</taxon>
        <taxon>Flavobacteriales</taxon>
        <taxon>Flavobacteriaceae</taxon>
        <taxon>Psychroflexus</taxon>
    </lineage>
</organism>
<evidence type="ECO:0000259" key="5">
    <source>
        <dbReference type="Pfam" id="PF25954"/>
    </source>
</evidence>
<dbReference type="AlphaFoldDB" id="A0A1H4D4K4"/>